<dbReference type="RefSeq" id="XP_048141435.1">
    <property type="nucleotide sequence ID" value="XM_048285478.1"/>
</dbReference>
<evidence type="ECO:0000313" key="2">
    <source>
        <dbReference type="RefSeq" id="XP_048141435.1"/>
    </source>
</evidence>
<evidence type="ECO:0000313" key="1">
    <source>
        <dbReference type="Proteomes" id="UP000827889"/>
    </source>
</evidence>
<gene>
    <name evidence="2" type="primary">LOC115748592</name>
</gene>
<name>A0ABM3HXV4_9MYRT</name>
<keyword evidence="1" id="KW-1185">Reference proteome</keyword>
<dbReference type="Proteomes" id="UP000827889">
    <property type="component" value="Chromosome 9"/>
</dbReference>
<dbReference type="GeneID" id="115748592"/>
<accession>A0ABM3HXV4</accession>
<proteinExistence type="predicted"/>
<organism evidence="1 2">
    <name type="scientific">Rhodamnia argentea</name>
    <dbReference type="NCBI Taxonomy" id="178133"/>
    <lineage>
        <taxon>Eukaryota</taxon>
        <taxon>Viridiplantae</taxon>
        <taxon>Streptophyta</taxon>
        <taxon>Embryophyta</taxon>
        <taxon>Tracheophyta</taxon>
        <taxon>Spermatophyta</taxon>
        <taxon>Magnoliopsida</taxon>
        <taxon>eudicotyledons</taxon>
        <taxon>Gunneridae</taxon>
        <taxon>Pentapetalae</taxon>
        <taxon>rosids</taxon>
        <taxon>malvids</taxon>
        <taxon>Myrtales</taxon>
        <taxon>Myrtaceae</taxon>
        <taxon>Myrtoideae</taxon>
        <taxon>Myrteae</taxon>
        <taxon>Australasian group</taxon>
        <taxon>Rhodamnia</taxon>
    </lineage>
</organism>
<protein>
    <submittedName>
        <fullName evidence="2">Proline iminopeptidase-like</fullName>
    </submittedName>
</protein>
<reference evidence="2" key="1">
    <citation type="submission" date="2025-08" db="UniProtKB">
        <authorList>
            <consortium name="RefSeq"/>
        </authorList>
    </citation>
    <scope>IDENTIFICATION</scope>
    <source>
        <tissue evidence="2">Leaf</tissue>
    </source>
</reference>
<sequence length="237" mass="26321">MRVLTLVRYQQDSFSGFCAVTYLSFAPPGLKQVLITGGIPPIANGCTADAVYKASSEQVTIQSEKYSKRYRQDAEVVREVAKYFAECEGGRVILPSGGILTPRGFQTLGLSGLGFSASFERSHYVRGQIFKLESAWDPILVPEALKQISYFFLKTFENWLGFDTNPLYALLNEPIYCQGASSERSAYRLIGEDESKFDAVKVAKEGRPVLFTGEVGGTSVILQLMGHVCIKYIYNIY</sequence>